<dbReference type="AlphaFoldDB" id="A0ABD3WQF0"/>
<comment type="caution">
    <text evidence="3">The sequence shown here is derived from an EMBL/GenBank/DDBJ whole genome shotgun (WGS) entry which is preliminary data.</text>
</comment>
<name>A0ABD3WQF0_SINWO</name>
<gene>
    <name evidence="3" type="ORF">ACJMK2_034074</name>
</gene>
<organism evidence="3 4">
    <name type="scientific">Sinanodonta woodiana</name>
    <name type="common">Chinese pond mussel</name>
    <name type="synonym">Anodonta woodiana</name>
    <dbReference type="NCBI Taxonomy" id="1069815"/>
    <lineage>
        <taxon>Eukaryota</taxon>
        <taxon>Metazoa</taxon>
        <taxon>Spiralia</taxon>
        <taxon>Lophotrochozoa</taxon>
        <taxon>Mollusca</taxon>
        <taxon>Bivalvia</taxon>
        <taxon>Autobranchia</taxon>
        <taxon>Heteroconchia</taxon>
        <taxon>Palaeoheterodonta</taxon>
        <taxon>Unionida</taxon>
        <taxon>Unionoidea</taxon>
        <taxon>Unionidae</taxon>
        <taxon>Unioninae</taxon>
        <taxon>Sinanodonta</taxon>
    </lineage>
</organism>
<protein>
    <recommendedName>
        <fullName evidence="5">Secreted protein</fullName>
    </recommendedName>
</protein>
<evidence type="ECO:0000256" key="2">
    <source>
        <dbReference type="SAM" id="SignalP"/>
    </source>
</evidence>
<sequence>MSFAGVSLLFLAVLMAEIQAQFFQSNGVSFLGQPGLQAGNHLHSAFPFSNVGIRGSSPGTNDRTQTGFLQQLQQVPLQSIPASSTSFGSVPIVEPELLGPNEGIGHNSPQQSQSILTTGRGVSSGTQSGVSTSNLPVSPYSLPSRMAPVRGPNGEVFRITSDVALPLISPNQFNRLPTLGGNGDAVTSNGEYINTLAPRPGGQSGSGFQFEPSFGPVTFIHFSFINDCHIYLHGPPLV</sequence>
<evidence type="ECO:0008006" key="5">
    <source>
        <dbReference type="Google" id="ProtNLM"/>
    </source>
</evidence>
<dbReference type="Proteomes" id="UP001634394">
    <property type="component" value="Unassembled WGS sequence"/>
</dbReference>
<keyword evidence="4" id="KW-1185">Reference proteome</keyword>
<evidence type="ECO:0000313" key="3">
    <source>
        <dbReference type="EMBL" id="KAL3876204.1"/>
    </source>
</evidence>
<feature type="region of interest" description="Disordered" evidence="1">
    <location>
        <begin position="101"/>
        <end position="137"/>
    </location>
</feature>
<proteinExistence type="predicted"/>
<feature type="signal peptide" evidence="2">
    <location>
        <begin position="1"/>
        <end position="20"/>
    </location>
</feature>
<evidence type="ECO:0000256" key="1">
    <source>
        <dbReference type="SAM" id="MobiDB-lite"/>
    </source>
</evidence>
<evidence type="ECO:0000313" key="4">
    <source>
        <dbReference type="Proteomes" id="UP001634394"/>
    </source>
</evidence>
<reference evidence="3 4" key="1">
    <citation type="submission" date="2024-11" db="EMBL/GenBank/DDBJ databases">
        <title>Chromosome-level genome assembly of the freshwater bivalve Anodonta woodiana.</title>
        <authorList>
            <person name="Chen X."/>
        </authorList>
    </citation>
    <scope>NUCLEOTIDE SEQUENCE [LARGE SCALE GENOMIC DNA]</scope>
    <source>
        <strain evidence="3">MN2024</strain>
        <tissue evidence="3">Gills</tissue>
    </source>
</reference>
<keyword evidence="2" id="KW-0732">Signal</keyword>
<feature type="compositionally biased region" description="Low complexity" evidence="1">
    <location>
        <begin position="117"/>
        <end position="133"/>
    </location>
</feature>
<accession>A0ABD3WQF0</accession>
<dbReference type="EMBL" id="JBJQND010000005">
    <property type="protein sequence ID" value="KAL3876204.1"/>
    <property type="molecule type" value="Genomic_DNA"/>
</dbReference>
<feature type="compositionally biased region" description="Polar residues" evidence="1">
    <location>
        <begin position="107"/>
        <end position="116"/>
    </location>
</feature>
<feature type="chain" id="PRO_5044880419" description="Secreted protein" evidence="2">
    <location>
        <begin position="21"/>
        <end position="238"/>
    </location>
</feature>